<dbReference type="Proteomes" id="UP000014074">
    <property type="component" value="Unassembled WGS sequence"/>
</dbReference>
<dbReference type="GO" id="GO:0016740">
    <property type="term" value="F:transferase activity"/>
    <property type="evidence" value="ECO:0007669"/>
    <property type="project" value="TreeGrafter"/>
</dbReference>
<dbReference type="RefSeq" id="XP_007913960.1">
    <property type="nucleotide sequence ID" value="XM_007915769.1"/>
</dbReference>
<dbReference type="KEGG" id="tmn:UCRPA7_3213"/>
<dbReference type="GeneID" id="19323539"/>
<reference evidence="2" key="1">
    <citation type="journal article" date="2013" name="Genome Announc.">
        <title>Draft genome sequence of the ascomycete Phaeoacremonium aleophilum strain UCR-PA7, a causal agent of the esca disease complex in grapevines.</title>
        <authorList>
            <person name="Blanco-Ulate B."/>
            <person name="Rolshausen P."/>
            <person name="Cantu D."/>
        </authorList>
    </citation>
    <scope>NUCLEOTIDE SEQUENCE [LARGE SCALE GENOMIC DNA]</scope>
    <source>
        <strain evidence="2">UCR-PA7</strain>
    </source>
</reference>
<organism evidence="1 2">
    <name type="scientific">Phaeoacremonium minimum (strain UCR-PA7)</name>
    <name type="common">Esca disease fungus</name>
    <name type="synonym">Togninia minima</name>
    <dbReference type="NCBI Taxonomy" id="1286976"/>
    <lineage>
        <taxon>Eukaryota</taxon>
        <taxon>Fungi</taxon>
        <taxon>Dikarya</taxon>
        <taxon>Ascomycota</taxon>
        <taxon>Pezizomycotina</taxon>
        <taxon>Sordariomycetes</taxon>
        <taxon>Sordariomycetidae</taxon>
        <taxon>Togniniales</taxon>
        <taxon>Togniniaceae</taxon>
        <taxon>Phaeoacremonium</taxon>
    </lineage>
</organism>
<dbReference type="CDD" id="cd07713">
    <property type="entry name" value="DHPS-like_MBL-fold"/>
    <property type="match status" value="1"/>
</dbReference>
<dbReference type="PANTHER" id="PTHR13754">
    <property type="entry name" value="METALLO-BETA-LACTAMASE SUPERFAMILY PROTEIN"/>
    <property type="match status" value="1"/>
</dbReference>
<dbReference type="InterPro" id="IPR041712">
    <property type="entry name" value="DHPS-like_MBL-fold"/>
</dbReference>
<name>R8BPL1_PHAM7</name>
<dbReference type="InterPro" id="IPR036866">
    <property type="entry name" value="RibonucZ/Hydroxyglut_hydro"/>
</dbReference>
<proteinExistence type="predicted"/>
<evidence type="ECO:0000313" key="1">
    <source>
        <dbReference type="EMBL" id="EOO01235.1"/>
    </source>
</evidence>
<dbReference type="eggNOG" id="ENOG502RYVC">
    <property type="taxonomic scope" value="Eukaryota"/>
</dbReference>
<protein>
    <submittedName>
        <fullName evidence="1">Putative metallo-beta-lactamase superfamily protein</fullName>
    </submittedName>
</protein>
<accession>R8BPL1</accession>
<dbReference type="InterPro" id="IPR052926">
    <property type="entry name" value="Metallo-beta-lactamase_dom"/>
</dbReference>
<keyword evidence="2" id="KW-1185">Reference proteome</keyword>
<dbReference type="PANTHER" id="PTHR13754:SF13">
    <property type="entry name" value="METALLO-BETA-LACTAMASE SUPERFAMILY PROTEIN (AFU_ORTHOLOGUE AFUA_3G07630)"/>
    <property type="match status" value="1"/>
</dbReference>
<dbReference type="AlphaFoldDB" id="R8BPL1"/>
<sequence>MKHTLLFDTGPEEAAWERNAARLKADVGAIERIHLSHWHRDHSGGLIQAIKLINGAKSADQKNVAVDLHPDRPEYRGMMTPMGVPLSLEADPSFADIETAGGLVEKSSESHTVLDDMFLVSGEIPRETVYELGITGGIRYTQNTGKWTKDELIADERLVMCNLKGKGLVVFTGCSHAGVINVCKHALNLGAPIWRGWWISSGRQ</sequence>
<gene>
    <name evidence="1" type="ORF">UCRPA7_3213</name>
</gene>
<dbReference type="SUPFAM" id="SSF56281">
    <property type="entry name" value="Metallo-hydrolase/oxidoreductase"/>
    <property type="match status" value="1"/>
</dbReference>
<dbReference type="EMBL" id="KB933036">
    <property type="protein sequence ID" value="EOO01235.1"/>
    <property type="molecule type" value="Genomic_DNA"/>
</dbReference>
<dbReference type="Gene3D" id="3.60.15.10">
    <property type="entry name" value="Ribonuclease Z/Hydroxyacylglutathione hydrolase-like"/>
    <property type="match status" value="1"/>
</dbReference>
<evidence type="ECO:0000313" key="2">
    <source>
        <dbReference type="Proteomes" id="UP000014074"/>
    </source>
</evidence>
<dbReference type="OrthoDB" id="1470350at2759"/>
<dbReference type="HOGENOM" id="CLU_036012_2_1_1"/>